<feature type="compositionally biased region" description="Basic residues" evidence="4">
    <location>
        <begin position="44"/>
        <end position="56"/>
    </location>
</feature>
<evidence type="ECO:0000259" key="5">
    <source>
        <dbReference type="PROSITE" id="PS50118"/>
    </source>
</evidence>
<evidence type="ECO:0000313" key="6">
    <source>
        <dbReference type="EMBL" id="CAG9291655.1"/>
    </source>
</evidence>
<feature type="region of interest" description="Disordered" evidence="4">
    <location>
        <begin position="1"/>
        <end position="64"/>
    </location>
</feature>
<evidence type="ECO:0000256" key="4">
    <source>
        <dbReference type="SAM" id="MobiDB-lite"/>
    </source>
</evidence>
<dbReference type="InterPro" id="IPR009071">
    <property type="entry name" value="HMG_box_dom"/>
</dbReference>
<evidence type="ECO:0000256" key="1">
    <source>
        <dbReference type="ARBA" id="ARBA00023125"/>
    </source>
</evidence>
<dbReference type="PANTHER" id="PTHR48112:SF15">
    <property type="entry name" value="HMG BOX DOMAIN-CONTAINING PROTEIN"/>
    <property type="match status" value="1"/>
</dbReference>
<dbReference type="Proteomes" id="UP000836788">
    <property type="component" value="Chromosome 6"/>
</dbReference>
<feature type="domain" description="HMG box" evidence="5">
    <location>
        <begin position="62"/>
        <end position="146"/>
    </location>
</feature>
<evidence type="ECO:0000256" key="3">
    <source>
        <dbReference type="SAM" id="Coils"/>
    </source>
</evidence>
<accession>A0A8J9TD53</accession>
<dbReference type="AlphaFoldDB" id="A0A8J9TD53"/>
<dbReference type="GO" id="GO:0003677">
    <property type="term" value="F:DNA binding"/>
    <property type="evidence" value="ECO:0007669"/>
    <property type="project" value="UniProtKB-UniRule"/>
</dbReference>
<keyword evidence="3" id="KW-0175">Coiled coil</keyword>
<proteinExistence type="predicted"/>
<dbReference type="Gene3D" id="1.10.30.10">
    <property type="entry name" value="High mobility group box domain"/>
    <property type="match status" value="1"/>
</dbReference>
<dbReference type="PROSITE" id="PS50118">
    <property type="entry name" value="HMG_BOX_2"/>
    <property type="match status" value="1"/>
</dbReference>
<dbReference type="SMART" id="SM00398">
    <property type="entry name" value="HMG"/>
    <property type="match status" value="1"/>
</dbReference>
<evidence type="ECO:0000256" key="2">
    <source>
        <dbReference type="PROSITE-ProRule" id="PRU00267"/>
    </source>
</evidence>
<organism evidence="6">
    <name type="scientific">Phaeodactylum tricornutum</name>
    <name type="common">Diatom</name>
    <dbReference type="NCBI Taxonomy" id="2850"/>
    <lineage>
        <taxon>Eukaryota</taxon>
        <taxon>Sar</taxon>
        <taxon>Stramenopiles</taxon>
        <taxon>Ochrophyta</taxon>
        <taxon>Bacillariophyta</taxon>
        <taxon>Bacillariophyceae</taxon>
        <taxon>Bacillariophycidae</taxon>
        <taxon>Naviculales</taxon>
        <taxon>Phaeodactylaceae</taxon>
        <taxon>Phaeodactylum</taxon>
    </lineage>
</organism>
<reference evidence="6" key="1">
    <citation type="submission" date="2022-02" db="EMBL/GenBank/DDBJ databases">
        <authorList>
            <person name="Giguere J D."/>
        </authorList>
    </citation>
    <scope>NUCLEOTIDE SEQUENCE</scope>
    <source>
        <strain evidence="6">CCAP 1055/1</strain>
    </source>
</reference>
<feature type="coiled-coil region" evidence="3">
    <location>
        <begin position="121"/>
        <end position="155"/>
    </location>
</feature>
<dbReference type="GO" id="GO:0005634">
    <property type="term" value="C:nucleus"/>
    <property type="evidence" value="ECO:0007669"/>
    <property type="project" value="UniProtKB-UniRule"/>
</dbReference>
<keyword evidence="1 2" id="KW-0238">DNA-binding</keyword>
<dbReference type="InterPro" id="IPR050342">
    <property type="entry name" value="HMGB"/>
</dbReference>
<name>A0A8J9TD53_PHATR</name>
<dbReference type="InterPro" id="IPR036910">
    <property type="entry name" value="HMG_box_dom_sf"/>
</dbReference>
<dbReference type="SUPFAM" id="SSF47095">
    <property type="entry name" value="HMG-box"/>
    <property type="match status" value="1"/>
</dbReference>
<keyword evidence="2" id="KW-0539">Nucleus</keyword>
<dbReference type="PANTHER" id="PTHR48112">
    <property type="entry name" value="HIGH MOBILITY GROUP PROTEIN DSP1"/>
    <property type="match status" value="1"/>
</dbReference>
<sequence length="400" mass="44995">METSTENATSTLVKGANTQVSNLRKIAPQGTARNSSAMKAPAAMRKRTKRQRRGARKPTDMPRRPLSAYNLFFKEHRSVILAELESREDKDNSGQGKKASTASLFSTMGKAIAKRWKELPEENLTRLKNLANEDMNRYRKEMNEYHRKLAQKARLETKPLDDKTEIGKESDKLPNPEQVQAKNANSTMEGAVPPVPAHTMQYLSSFGDTIPWLNTRQLLLMQRNQFFRNLPQVSIGQAGIAMGDRDPFEQLLCEQIIRAQLHSQQQTQTTRLAHFRFLDHEEALLQGSVSGSGRFHEANDYAVGNNAMLGVGYPGAITSRIYGADGFLHQGYVTLGQHKTGRQFLSYTGRRQGQYQQLLAQQQVERNLEQYLATGSSPTSFGLVDSNRSRGNHPYRSSLP</sequence>
<protein>
    <recommendedName>
        <fullName evidence="5">HMG box domain-containing protein</fullName>
    </recommendedName>
</protein>
<gene>
    <name evidence="6" type="ORF">PTTT1_LOCUS47901</name>
</gene>
<feature type="DNA-binding region" description="HMG box" evidence="2">
    <location>
        <begin position="62"/>
        <end position="146"/>
    </location>
</feature>
<feature type="compositionally biased region" description="Polar residues" evidence="4">
    <location>
        <begin position="1"/>
        <end position="22"/>
    </location>
</feature>
<dbReference type="EMBL" id="OU594947">
    <property type="protein sequence ID" value="CAG9291655.1"/>
    <property type="molecule type" value="Genomic_DNA"/>
</dbReference>